<dbReference type="EMBL" id="LODT01000021">
    <property type="protein sequence ID" value="KYQ96938.1"/>
    <property type="molecule type" value="Genomic_DNA"/>
</dbReference>
<protein>
    <submittedName>
        <fullName evidence="2">Uncharacterized protein</fullName>
    </submittedName>
</protein>
<feature type="coiled-coil region" evidence="1">
    <location>
        <begin position="273"/>
        <end position="300"/>
    </location>
</feature>
<comment type="caution">
    <text evidence="2">The sequence shown here is derived from an EMBL/GenBank/DDBJ whole genome shotgun (WGS) entry which is preliminary data.</text>
</comment>
<evidence type="ECO:0000256" key="1">
    <source>
        <dbReference type="SAM" id="Coils"/>
    </source>
</evidence>
<dbReference type="Proteomes" id="UP000076078">
    <property type="component" value="Unassembled WGS sequence"/>
</dbReference>
<evidence type="ECO:0000313" key="3">
    <source>
        <dbReference type="Proteomes" id="UP000076078"/>
    </source>
</evidence>
<keyword evidence="3" id="KW-1185">Reference proteome</keyword>
<dbReference type="Gene3D" id="1.25.40.10">
    <property type="entry name" value="Tetratricopeptide repeat domain"/>
    <property type="match status" value="1"/>
</dbReference>
<accession>A0A151ZSQ1</accession>
<keyword evidence="1" id="KW-0175">Coiled coil</keyword>
<organism evidence="2 3">
    <name type="scientific">Tieghemostelium lacteum</name>
    <name type="common">Slime mold</name>
    <name type="synonym">Dictyostelium lacteum</name>
    <dbReference type="NCBI Taxonomy" id="361077"/>
    <lineage>
        <taxon>Eukaryota</taxon>
        <taxon>Amoebozoa</taxon>
        <taxon>Evosea</taxon>
        <taxon>Eumycetozoa</taxon>
        <taxon>Dictyostelia</taxon>
        <taxon>Dictyosteliales</taxon>
        <taxon>Raperosteliaceae</taxon>
        <taxon>Tieghemostelium</taxon>
    </lineage>
</organism>
<reference evidence="2 3" key="1">
    <citation type="submission" date="2015-12" db="EMBL/GenBank/DDBJ databases">
        <title>Dictyostelia acquired genes for synthesis and detection of signals that induce cell-type specialization by lateral gene transfer from prokaryotes.</title>
        <authorList>
            <person name="Gloeckner G."/>
            <person name="Schaap P."/>
        </authorList>
    </citation>
    <scope>NUCLEOTIDE SEQUENCE [LARGE SCALE GENOMIC DNA]</scope>
    <source>
        <strain evidence="2 3">TK</strain>
    </source>
</reference>
<evidence type="ECO:0000313" key="2">
    <source>
        <dbReference type="EMBL" id="KYQ96938.1"/>
    </source>
</evidence>
<dbReference type="InParanoid" id="A0A151ZSQ1"/>
<sequence>MLDKLVTISKQIASIAIKDAQGSIHLGKNFKDVIKGFKTKQDVAMAIKALEVNNIPLSNIAAGAIIKKYGQCKAPIDALDFFDHYIKDASPKQSQTQVYKQIIAVCGKMAKQSTQYADKALQIFTTIPYGNRNTAMFNTMIGVFKNAATHKPQYPKGLEHSQSSRYAYEALKTVHLKMSYEKPNTKTYNVLILTLGNAAKYSISYSYEALDNFYRMPGRIKKNNETYQAVMLACQNAAIHNDDYVEQAINIFFTQSEYFINNKKAYDTLISMCENAAETNKRYADRLSEIRKRKAQLLEKK</sequence>
<dbReference type="InterPro" id="IPR011990">
    <property type="entry name" value="TPR-like_helical_dom_sf"/>
</dbReference>
<name>A0A151ZSQ1_TIELA</name>
<gene>
    <name evidence="2" type="ORF">DLAC_04258</name>
</gene>
<dbReference type="AlphaFoldDB" id="A0A151ZSQ1"/>
<proteinExistence type="predicted"/>